<evidence type="ECO:0000313" key="3">
    <source>
        <dbReference type="EMBL" id="MFC5272402.1"/>
    </source>
</evidence>
<dbReference type="InterPro" id="IPR002559">
    <property type="entry name" value="Transposase_11"/>
</dbReference>
<dbReference type="RefSeq" id="WP_378018761.1">
    <property type="nucleotide sequence ID" value="NZ_JBHSKT010000022.1"/>
</dbReference>
<feature type="domain" description="Transposase IS4-like" evidence="1">
    <location>
        <begin position="109"/>
        <end position="243"/>
    </location>
</feature>
<dbReference type="InterPro" id="IPR025161">
    <property type="entry name" value="IS402-like_dom"/>
</dbReference>
<dbReference type="EMBL" id="JBHSKT010000022">
    <property type="protein sequence ID" value="MFC5272402.1"/>
    <property type="molecule type" value="Genomic_DNA"/>
</dbReference>
<dbReference type="Pfam" id="PF13340">
    <property type="entry name" value="DUF4096"/>
    <property type="match status" value="1"/>
</dbReference>
<evidence type="ECO:0000259" key="2">
    <source>
        <dbReference type="Pfam" id="PF13340"/>
    </source>
</evidence>
<protein>
    <submittedName>
        <fullName evidence="3">IS5 family transposase</fullName>
    </submittedName>
</protein>
<evidence type="ECO:0000313" key="4">
    <source>
        <dbReference type="Proteomes" id="UP001596161"/>
    </source>
</evidence>
<accession>A0ABW0EDE1</accession>
<reference evidence="4" key="1">
    <citation type="journal article" date="2019" name="Int. J. Syst. Evol. Microbiol.">
        <title>The Global Catalogue of Microorganisms (GCM) 10K type strain sequencing project: providing services to taxonomists for standard genome sequencing and annotation.</title>
        <authorList>
            <consortium name="The Broad Institute Genomics Platform"/>
            <consortium name="The Broad Institute Genome Sequencing Center for Infectious Disease"/>
            <person name="Wu L."/>
            <person name="Ma J."/>
        </authorList>
    </citation>
    <scope>NUCLEOTIDE SEQUENCE [LARGE SCALE GENOMIC DNA]</scope>
    <source>
        <strain evidence="4">KACC 12602</strain>
    </source>
</reference>
<organism evidence="3 4">
    <name type="scientific">Adhaeribacter terreus</name>
    <dbReference type="NCBI Taxonomy" id="529703"/>
    <lineage>
        <taxon>Bacteria</taxon>
        <taxon>Pseudomonadati</taxon>
        <taxon>Bacteroidota</taxon>
        <taxon>Cytophagia</taxon>
        <taxon>Cytophagales</taxon>
        <taxon>Hymenobacteraceae</taxon>
        <taxon>Adhaeribacter</taxon>
    </lineage>
</organism>
<sequence>MSTHQKKEKRKRYPSDLSKNGWKQFKQLKPALFEEEQVMGRPRADLKEIINTIFYVVKTGCSWRSVPHDLVCWQTAYGYFSRWGKDGTWEQINCFLVKKTRKKAGRKKRPSAACLDSQSIKTTACGGRHRGYDAGKQIKGRKRFILTDSQGLLLAVWVCAASVSEKMGAQCLLRYLRWSSSLDDLCKRIKLVWVDGGYRGDDLKGFVKKLWGWCWQVVLRNDDQKGFKVLPWRWVVERTFAWM</sequence>
<dbReference type="NCBIfam" id="NF033580">
    <property type="entry name" value="transpos_IS5_3"/>
    <property type="match status" value="1"/>
</dbReference>
<feature type="non-terminal residue" evidence="3">
    <location>
        <position position="243"/>
    </location>
</feature>
<dbReference type="PANTHER" id="PTHR30007">
    <property type="entry name" value="PHP DOMAIN PROTEIN"/>
    <property type="match status" value="1"/>
</dbReference>
<dbReference type="Proteomes" id="UP001596161">
    <property type="component" value="Unassembled WGS sequence"/>
</dbReference>
<dbReference type="Pfam" id="PF01609">
    <property type="entry name" value="DDE_Tnp_1"/>
    <property type="match status" value="1"/>
</dbReference>
<name>A0ABW0EDE1_9BACT</name>
<proteinExistence type="predicted"/>
<evidence type="ECO:0000259" key="1">
    <source>
        <dbReference type="Pfam" id="PF01609"/>
    </source>
</evidence>
<dbReference type="PANTHER" id="PTHR30007:SF0">
    <property type="entry name" value="TRANSPOSASE"/>
    <property type="match status" value="1"/>
</dbReference>
<gene>
    <name evidence="3" type="ORF">ACFPIB_17460</name>
</gene>
<comment type="caution">
    <text evidence="3">The sequence shown here is derived from an EMBL/GenBank/DDBJ whole genome shotgun (WGS) entry which is preliminary data.</text>
</comment>
<feature type="domain" description="Insertion element IS402-like" evidence="2">
    <location>
        <begin position="18"/>
        <end position="92"/>
    </location>
</feature>
<keyword evidence="4" id="KW-1185">Reference proteome</keyword>